<dbReference type="Gene3D" id="3.40.50.410">
    <property type="entry name" value="von Willebrand factor, type A domain"/>
    <property type="match status" value="1"/>
</dbReference>
<reference evidence="4 5" key="1">
    <citation type="submission" date="2020-08" db="EMBL/GenBank/DDBJ databases">
        <title>Sequencing the genomes of 1000 actinobacteria strains.</title>
        <authorList>
            <person name="Klenk H.-P."/>
        </authorList>
    </citation>
    <scope>NUCLEOTIDE SEQUENCE [LARGE SCALE GENOMIC DNA]</scope>
    <source>
        <strain evidence="4 5">DSM 45809</strain>
    </source>
</reference>
<keyword evidence="3" id="KW-0732">Signal</keyword>
<keyword evidence="2" id="KW-1133">Transmembrane helix</keyword>
<evidence type="ECO:0008006" key="6">
    <source>
        <dbReference type="Google" id="ProtNLM"/>
    </source>
</evidence>
<keyword evidence="5" id="KW-1185">Reference proteome</keyword>
<evidence type="ECO:0000313" key="5">
    <source>
        <dbReference type="Proteomes" id="UP000546162"/>
    </source>
</evidence>
<evidence type="ECO:0000256" key="1">
    <source>
        <dbReference type="SAM" id="MobiDB-lite"/>
    </source>
</evidence>
<sequence>MSSPSPTSRSRRAAAALAALVVVLPGAAARGGSEVVPLPITAVLARAGETTLVVDVSAAPAASRGSVAVNVDGAPRPARLRPVVSGALAVSLVVDASADGAAALPGWLSAGARFSLAAPARTRTVVIADRAPAAVVAGPVRGPAGVVRALDTVRAGGERDTAAALTLATGQFADSPAGERVVLLYTTAGRVSGFSAGRLADRFRAAGILLVVVGTTDPDRYWSTAATATGGFFAPAGDPVVVPALDQVETALSSRCLVRFGSPERPGARVSVSVRSGDLVLAGETVLGEPPRDGSRRWWVLGAVAAVVAAAALIFLLVRRRRARAARLVAASPYAVLLGGPPLPPAVSPPTPGVEPPLGPPAAGTMRPAARGRAPVPEPPDE</sequence>
<evidence type="ECO:0000313" key="4">
    <source>
        <dbReference type="EMBL" id="MBB4740051.1"/>
    </source>
</evidence>
<protein>
    <recommendedName>
        <fullName evidence="6">VWFA domain-containing protein</fullName>
    </recommendedName>
</protein>
<evidence type="ECO:0000256" key="3">
    <source>
        <dbReference type="SAM" id="SignalP"/>
    </source>
</evidence>
<comment type="caution">
    <text evidence="4">The sequence shown here is derived from an EMBL/GenBank/DDBJ whole genome shotgun (WGS) entry which is preliminary data.</text>
</comment>
<feature type="region of interest" description="Disordered" evidence="1">
    <location>
        <begin position="341"/>
        <end position="382"/>
    </location>
</feature>
<dbReference type="SUPFAM" id="SSF53300">
    <property type="entry name" value="vWA-like"/>
    <property type="match status" value="1"/>
</dbReference>
<feature type="signal peptide" evidence="3">
    <location>
        <begin position="1"/>
        <end position="28"/>
    </location>
</feature>
<dbReference type="AlphaFoldDB" id="A0A7W7GXD6"/>
<feature type="transmembrane region" description="Helical" evidence="2">
    <location>
        <begin position="298"/>
        <end position="318"/>
    </location>
</feature>
<feature type="chain" id="PRO_5039082063" description="VWFA domain-containing protein" evidence="3">
    <location>
        <begin position="29"/>
        <end position="382"/>
    </location>
</feature>
<evidence type="ECO:0000256" key="2">
    <source>
        <dbReference type="SAM" id="Phobius"/>
    </source>
</evidence>
<gene>
    <name evidence="4" type="ORF">BJY16_003510</name>
</gene>
<name>A0A7W7GXD6_9ACTN</name>
<keyword evidence="2" id="KW-0472">Membrane</keyword>
<keyword evidence="2" id="KW-0812">Transmembrane</keyword>
<dbReference type="RefSeq" id="WP_185040504.1">
    <property type="nucleotide sequence ID" value="NZ_BAABFG010000005.1"/>
</dbReference>
<proteinExistence type="predicted"/>
<dbReference type="EMBL" id="JACHNB010000001">
    <property type="protein sequence ID" value="MBB4740051.1"/>
    <property type="molecule type" value="Genomic_DNA"/>
</dbReference>
<accession>A0A7W7GXD6</accession>
<dbReference type="InterPro" id="IPR036465">
    <property type="entry name" value="vWFA_dom_sf"/>
</dbReference>
<dbReference type="Proteomes" id="UP000546162">
    <property type="component" value="Unassembled WGS sequence"/>
</dbReference>
<organism evidence="4 5">
    <name type="scientific">Actinoplanes octamycinicus</name>
    <dbReference type="NCBI Taxonomy" id="135948"/>
    <lineage>
        <taxon>Bacteria</taxon>
        <taxon>Bacillati</taxon>
        <taxon>Actinomycetota</taxon>
        <taxon>Actinomycetes</taxon>
        <taxon>Micromonosporales</taxon>
        <taxon>Micromonosporaceae</taxon>
        <taxon>Actinoplanes</taxon>
    </lineage>
</organism>
<feature type="compositionally biased region" description="Pro residues" evidence="1">
    <location>
        <begin position="341"/>
        <end position="360"/>
    </location>
</feature>